<evidence type="ECO:0000259" key="1">
    <source>
        <dbReference type="Pfam" id="PF05901"/>
    </source>
</evidence>
<evidence type="ECO:0000313" key="3">
    <source>
        <dbReference type="Proteomes" id="UP000623795"/>
    </source>
</evidence>
<reference evidence="2 3" key="1">
    <citation type="submission" date="2019-12" db="EMBL/GenBank/DDBJ databases">
        <title>Comparative genomics gives insights into the taxonomy of the Azoarcus-Aromatoleum group and reveals separate origins of nif in the plant-associated Azoarcus and non-plant-associated Aromatoleum sub-groups.</title>
        <authorList>
            <person name="Lafos M."/>
            <person name="Maluk M."/>
            <person name="Batista M."/>
            <person name="Junghare M."/>
            <person name="Carmona M."/>
            <person name="Faoro H."/>
            <person name="Cruz L.M."/>
            <person name="Battistoni F."/>
            <person name="De Souza E."/>
            <person name="Pedrosa F."/>
            <person name="Chen W.-M."/>
            <person name="Poole P.S."/>
            <person name="Dixon R.A."/>
            <person name="James E.K."/>
        </authorList>
    </citation>
    <scope>NUCLEOTIDE SEQUENCE [LARGE SCALE GENOMIC DNA]</scope>
    <source>
        <strain evidence="2 3">Td21</strain>
    </source>
</reference>
<dbReference type="Pfam" id="PF05901">
    <property type="entry name" value="Excalibur"/>
    <property type="match status" value="1"/>
</dbReference>
<comment type="caution">
    <text evidence="2">The sequence shown here is derived from an EMBL/GenBank/DDBJ whole genome shotgun (WGS) entry which is preliminary data.</text>
</comment>
<name>A0ABX1Q416_9RHOO</name>
<keyword evidence="3" id="KW-1185">Reference proteome</keyword>
<feature type="non-terminal residue" evidence="2">
    <location>
        <position position="1"/>
    </location>
</feature>
<evidence type="ECO:0000313" key="2">
    <source>
        <dbReference type="EMBL" id="NMG45230.1"/>
    </source>
</evidence>
<organism evidence="2 3">
    <name type="scientific">Aromatoleum toluvorans</name>
    <dbReference type="NCBI Taxonomy" id="92002"/>
    <lineage>
        <taxon>Bacteria</taxon>
        <taxon>Pseudomonadati</taxon>
        <taxon>Pseudomonadota</taxon>
        <taxon>Betaproteobacteria</taxon>
        <taxon>Rhodocyclales</taxon>
        <taxon>Rhodocyclaceae</taxon>
        <taxon>Aromatoleum</taxon>
    </lineage>
</organism>
<dbReference type="EMBL" id="WTVN01000026">
    <property type="protein sequence ID" value="NMG45230.1"/>
    <property type="molecule type" value="Genomic_DNA"/>
</dbReference>
<dbReference type="Proteomes" id="UP000623795">
    <property type="component" value="Unassembled WGS sequence"/>
</dbReference>
<accession>A0ABX1Q416</accession>
<proteinExistence type="predicted"/>
<dbReference type="InterPro" id="IPR008613">
    <property type="entry name" value="Excalibur_Ca-bd_domain"/>
</dbReference>
<dbReference type="RefSeq" id="WP_169257072.1">
    <property type="nucleotide sequence ID" value="NZ_WTVN01000026.1"/>
</dbReference>
<gene>
    <name evidence="2" type="ORF">GPA22_16050</name>
</gene>
<protein>
    <submittedName>
        <fullName evidence="2">Cold-shock protein</fullName>
    </submittedName>
</protein>
<feature type="domain" description="Excalibur calcium-binding" evidence="1">
    <location>
        <begin position="56"/>
        <end position="90"/>
    </location>
</feature>
<sequence>PFLSVVKLVIVGALATYAYTDIYPRFAQHRGVVDLPGKSLNQATDTPTAPFRCDGRTHCQQMTSCAEATFFLKNCPGVKMDGNNDGVPCEQQWCTGLFGR</sequence>